<dbReference type="OrthoDB" id="9805799at2"/>
<dbReference type="EMBL" id="MCHY01000009">
    <property type="protein sequence ID" value="RKD22897.1"/>
    <property type="molecule type" value="Genomic_DNA"/>
</dbReference>
<dbReference type="GO" id="GO:0004222">
    <property type="term" value="F:metalloendopeptidase activity"/>
    <property type="evidence" value="ECO:0007669"/>
    <property type="project" value="TreeGrafter"/>
</dbReference>
<protein>
    <recommendedName>
        <fullName evidence="6">Peptidase M23</fullName>
    </recommendedName>
</protein>
<dbReference type="RefSeq" id="WP_120190387.1">
    <property type="nucleotide sequence ID" value="NZ_MCHY01000009.1"/>
</dbReference>
<reference evidence="4 5" key="1">
    <citation type="submission" date="2016-08" db="EMBL/GenBank/DDBJ databases">
        <title>Novel Firmicute Genomes.</title>
        <authorList>
            <person name="Poppleton D.I."/>
            <person name="Gribaldo S."/>
        </authorList>
    </citation>
    <scope>NUCLEOTIDE SEQUENCE [LARGE SCALE GENOMIC DNA]</scope>
    <source>
        <strain evidence="4 5">RAOx-1</strain>
    </source>
</reference>
<dbReference type="InterPro" id="IPR011098">
    <property type="entry name" value="G5_dom"/>
</dbReference>
<dbReference type="SMART" id="SM01208">
    <property type="entry name" value="G5"/>
    <property type="match status" value="1"/>
</dbReference>
<dbReference type="CDD" id="cd00118">
    <property type="entry name" value="LysM"/>
    <property type="match status" value="1"/>
</dbReference>
<dbReference type="PROSITE" id="PS51109">
    <property type="entry name" value="G5"/>
    <property type="match status" value="1"/>
</dbReference>
<evidence type="ECO:0000259" key="3">
    <source>
        <dbReference type="PROSITE" id="PS51782"/>
    </source>
</evidence>
<dbReference type="SUPFAM" id="SSF54106">
    <property type="entry name" value="LysM domain"/>
    <property type="match status" value="1"/>
</dbReference>
<accession>A0A419SGI3</accession>
<dbReference type="PANTHER" id="PTHR21666">
    <property type="entry name" value="PEPTIDASE-RELATED"/>
    <property type="match status" value="1"/>
</dbReference>
<organism evidence="4 5">
    <name type="scientific">Ammoniphilus oxalaticus</name>
    <dbReference type="NCBI Taxonomy" id="66863"/>
    <lineage>
        <taxon>Bacteria</taxon>
        <taxon>Bacillati</taxon>
        <taxon>Bacillota</taxon>
        <taxon>Bacilli</taxon>
        <taxon>Bacillales</taxon>
        <taxon>Paenibacillaceae</taxon>
        <taxon>Aneurinibacillus group</taxon>
        <taxon>Ammoniphilus</taxon>
    </lineage>
</organism>
<comment type="caution">
    <text evidence="4">The sequence shown here is derived from an EMBL/GenBank/DDBJ whole genome shotgun (WGS) entry which is preliminary data.</text>
</comment>
<dbReference type="Pfam" id="PF01551">
    <property type="entry name" value="Peptidase_M23"/>
    <property type="match status" value="1"/>
</dbReference>
<proteinExistence type="predicted"/>
<dbReference type="Gene3D" id="3.10.350.10">
    <property type="entry name" value="LysM domain"/>
    <property type="match status" value="1"/>
</dbReference>
<dbReference type="Gene3D" id="2.20.230.10">
    <property type="entry name" value="Resuscitation-promoting factor rpfb"/>
    <property type="match status" value="1"/>
</dbReference>
<dbReference type="AlphaFoldDB" id="A0A419SGI3"/>
<dbReference type="SUPFAM" id="SSF51261">
    <property type="entry name" value="Duplicated hybrid motif"/>
    <property type="match status" value="1"/>
</dbReference>
<evidence type="ECO:0000259" key="2">
    <source>
        <dbReference type="PROSITE" id="PS51109"/>
    </source>
</evidence>
<gene>
    <name evidence="4" type="ORF">BEP19_11720</name>
</gene>
<dbReference type="InterPro" id="IPR016047">
    <property type="entry name" value="M23ase_b-sheet_dom"/>
</dbReference>
<dbReference type="Pfam" id="PF07501">
    <property type="entry name" value="G5"/>
    <property type="match status" value="1"/>
</dbReference>
<evidence type="ECO:0000313" key="4">
    <source>
        <dbReference type="EMBL" id="RKD22897.1"/>
    </source>
</evidence>
<feature type="domain" description="G5" evidence="2">
    <location>
        <begin position="262"/>
        <end position="343"/>
    </location>
</feature>
<evidence type="ECO:0008006" key="6">
    <source>
        <dbReference type="Google" id="ProtNLM"/>
    </source>
</evidence>
<dbReference type="PANTHER" id="PTHR21666:SF270">
    <property type="entry name" value="MUREIN HYDROLASE ACTIVATOR ENVC"/>
    <property type="match status" value="1"/>
</dbReference>
<dbReference type="Proteomes" id="UP000284219">
    <property type="component" value="Unassembled WGS sequence"/>
</dbReference>
<dbReference type="InterPro" id="IPR036779">
    <property type="entry name" value="LysM_dom_sf"/>
</dbReference>
<keyword evidence="1" id="KW-0732">Signal</keyword>
<sequence>MERLKKAKAWLSNQLRRGVTFAKLNKGKTAAILVTAPLFITGTTLASHYYNANSTTLYYVYVDGEEVGAVDDPNRVHSYIQQEIARQREKQIKPKVASELKFKEASSLKEKPNTTETLKLLEREIKFSAAAKSLSIDGKIAGYVSDQQDVSALLNEVKGKYGPLPEADEEATTVVDFKEDVKIKNDEVSPRKVITAEQLKTLIEDGTLEQVTHTVTEGDTLSMIAEQYDIKTKDIIRMNPELTEESLLQLGQNINVTAAKPLLTVRKVEKIKEKIVLDYSLEVEMNEEMYRGDSRVIQAGQEGLKEITYEIVEENGLEIEKKVIDEQIISEPISKIMQRGTKVKPDRGSGSFLWPTNGGRISSVYGQRWGRMHKGIDIAGVSDRTIKAADNGRVASAGWNGNYGNCVIIDHGNGYRTLYGHLSSIDVSVGHVVERGEKVGVMGSTGHSTGVHLHFEVIQNGSHRNPLDFVHR</sequence>
<keyword evidence="5" id="KW-1185">Reference proteome</keyword>
<dbReference type="InterPro" id="IPR018392">
    <property type="entry name" value="LysM"/>
</dbReference>
<evidence type="ECO:0000313" key="5">
    <source>
        <dbReference type="Proteomes" id="UP000284219"/>
    </source>
</evidence>
<dbReference type="Pfam" id="PF01476">
    <property type="entry name" value="LysM"/>
    <property type="match status" value="1"/>
</dbReference>
<dbReference type="PROSITE" id="PS51782">
    <property type="entry name" value="LYSM"/>
    <property type="match status" value="1"/>
</dbReference>
<dbReference type="SMART" id="SM00257">
    <property type="entry name" value="LysM"/>
    <property type="match status" value="1"/>
</dbReference>
<dbReference type="InterPro" id="IPR050570">
    <property type="entry name" value="Cell_wall_metabolism_enzyme"/>
</dbReference>
<name>A0A419SGI3_9BACL</name>
<dbReference type="CDD" id="cd12797">
    <property type="entry name" value="M23_peptidase"/>
    <property type="match status" value="1"/>
</dbReference>
<evidence type="ECO:0000256" key="1">
    <source>
        <dbReference type="ARBA" id="ARBA00022729"/>
    </source>
</evidence>
<dbReference type="InterPro" id="IPR011055">
    <property type="entry name" value="Dup_hybrid_motif"/>
</dbReference>
<feature type="domain" description="LysM" evidence="3">
    <location>
        <begin position="211"/>
        <end position="256"/>
    </location>
</feature>
<dbReference type="Gene3D" id="2.70.70.10">
    <property type="entry name" value="Glucose Permease (Domain IIA)"/>
    <property type="match status" value="1"/>
</dbReference>